<reference evidence="8" key="1">
    <citation type="submission" date="2022-06" db="EMBL/GenBank/DDBJ databases">
        <title>Alkalicoccobacillus porphyridii sp. nov., isolated from a marine red alga, Porphyridium purpureum and reclassification of Shouchella plakortidis and Shouchella gibsonii as Alkalicoccobacillus plakortidis comb. nov. and Alkalicoccobacillus gibsonii comb. nov.</title>
        <authorList>
            <person name="Kim K.H."/>
            <person name="Lee J.K."/>
            <person name="Han D.M."/>
            <person name="Baek J.H."/>
            <person name="Jeon C.O."/>
        </authorList>
    </citation>
    <scope>NUCLEOTIDE SEQUENCE</scope>
    <source>
        <strain evidence="8">DSM 19153</strain>
    </source>
</reference>
<dbReference type="PANTHER" id="PTHR43280">
    <property type="entry name" value="ARAC-FAMILY TRANSCRIPTIONAL REGULATOR"/>
    <property type="match status" value="1"/>
</dbReference>
<comment type="similarity">
    <text evidence="1">Belongs to the glycosyl hydrolase 39 family.</text>
</comment>
<dbReference type="InterPro" id="IPR018062">
    <property type="entry name" value="HTH_AraC-typ_CS"/>
</dbReference>
<dbReference type="PROSITE" id="PS00041">
    <property type="entry name" value="HTH_ARAC_FAMILY_1"/>
    <property type="match status" value="1"/>
</dbReference>
<dbReference type="Gene3D" id="1.10.10.60">
    <property type="entry name" value="Homeodomain-like"/>
    <property type="match status" value="2"/>
</dbReference>
<dbReference type="InterPro" id="IPR049166">
    <property type="entry name" value="GH39_cat"/>
</dbReference>
<dbReference type="SMART" id="SM00342">
    <property type="entry name" value="HTH_ARAC"/>
    <property type="match status" value="1"/>
</dbReference>
<dbReference type="PANTHER" id="PTHR43280:SF34">
    <property type="entry name" value="ARAC-FAMILY TRANSCRIPTIONAL REGULATOR"/>
    <property type="match status" value="1"/>
</dbReference>
<sequence>MKSLFLRHNQLLTHQISNERHIPNHSHENVEIIYILKGQMSVYMDQEEYVLEKNDIISINSNGVHSLILKEEQTLYMVFHINYKMLTGLMDEKKILFICNSSIEKTPNYLPLQSYIDSYLRVSYENSYYKDVSLNKLSYQLVEYLVQHFSVSYNQSLSLDHKNKNRKKEIEEYIKSNYYNGLSLKDLADYFYLSPTYVSKYFKEVFGMTFLKYLNKVRLNHAINELSSTNYSVTSIAMNTGFPNVSSFIKGFKDEFGTTPHEYRLREPVTQSEQESVLLDSFTEEIEKLLEDNRLKQMNFDIDQEEYKMDLNLQNKKPFNRYWRKTVNLSEASRLMNYNSEEQITQIKKDLDFEYGRVWGVFSKEMKLVKSGRLDEINFFNIERIFDFLMNVNIKPYIVINAEVDTQFLRLTDHHNEQKTIDDFLSVFQAFISHIANRYGLSQVENWCFEITNGSENEYGQSDDYFYFFSSIKKILNQFSNHFKIGGSGLPINFKNDELRMFLKSWFSQQQKPDFLSFHSNPEASHEFSNDKDIRKLLDGQYIRNQVLIAKSILKDEELLIEEIQIPIWNFTPSHHTILNDSCYKGAYVIKNIIDCYDLVDAMGYWYALDSISPSSNTPQLLYGSPGLLSKQNLKKPSYHAYAFLNIGRGTYFLGRNNNSLVTTDGSDNYFIVCHNCGHLNYKYFMDQYTMDNLKMYDDIFEEEEKKVYSYKISNVKNGIYKVKIQSINEESGNLQKEWTNMNLGADISNSEIQYLKNITVPRIKIKQIKVENGILDLKTTIGRNEFQSVRISYQY</sequence>
<gene>
    <name evidence="8" type="ORF">NDM98_19640</name>
</gene>
<dbReference type="InterPro" id="IPR009057">
    <property type="entry name" value="Homeodomain-like_sf"/>
</dbReference>
<dbReference type="Pfam" id="PF01229">
    <property type="entry name" value="Glyco_hydro_39"/>
    <property type="match status" value="1"/>
</dbReference>
<dbReference type="SUPFAM" id="SSF51182">
    <property type="entry name" value="RmlC-like cupins"/>
    <property type="match status" value="1"/>
</dbReference>
<dbReference type="SUPFAM" id="SSF46689">
    <property type="entry name" value="Homeodomain-like"/>
    <property type="match status" value="2"/>
</dbReference>
<dbReference type="InterPro" id="IPR014710">
    <property type="entry name" value="RmlC-like_jellyroll"/>
</dbReference>
<evidence type="ECO:0000313" key="8">
    <source>
        <dbReference type="EMBL" id="MCM2677435.1"/>
    </source>
</evidence>
<comment type="caution">
    <text evidence="8">The sequence shown here is derived from an EMBL/GenBank/DDBJ whole genome shotgun (WGS) entry which is preliminary data.</text>
</comment>
<evidence type="ECO:0000256" key="4">
    <source>
        <dbReference type="ARBA" id="ARBA00023125"/>
    </source>
</evidence>
<proteinExistence type="inferred from homology"/>
<dbReference type="InterPro" id="IPR011051">
    <property type="entry name" value="RmlC_Cupin_sf"/>
</dbReference>
<dbReference type="SUPFAM" id="SSF51445">
    <property type="entry name" value="(Trans)glycosidases"/>
    <property type="match status" value="1"/>
</dbReference>
<evidence type="ECO:0000313" key="9">
    <source>
        <dbReference type="Proteomes" id="UP001203665"/>
    </source>
</evidence>
<keyword evidence="4" id="KW-0238">DNA-binding</keyword>
<dbReference type="Gene3D" id="2.60.120.10">
    <property type="entry name" value="Jelly Rolls"/>
    <property type="match status" value="1"/>
</dbReference>
<dbReference type="SUPFAM" id="SSF51011">
    <property type="entry name" value="Glycosyl hydrolase domain"/>
    <property type="match status" value="1"/>
</dbReference>
<keyword evidence="9" id="KW-1185">Reference proteome</keyword>
<evidence type="ECO:0000256" key="6">
    <source>
        <dbReference type="ARBA" id="ARBA00023295"/>
    </source>
</evidence>
<dbReference type="EMBL" id="JAMQJY010000004">
    <property type="protein sequence ID" value="MCM2677435.1"/>
    <property type="molecule type" value="Genomic_DNA"/>
</dbReference>
<dbReference type="Pfam" id="PF07883">
    <property type="entry name" value="Cupin_2"/>
    <property type="match status" value="1"/>
</dbReference>
<keyword evidence="3" id="KW-0805">Transcription regulation</keyword>
<dbReference type="PROSITE" id="PS01124">
    <property type="entry name" value="HTH_ARAC_FAMILY_2"/>
    <property type="match status" value="1"/>
</dbReference>
<organism evidence="8 9">
    <name type="scientific">Alkalicoccobacillus plakortidis</name>
    <dbReference type="NCBI Taxonomy" id="444060"/>
    <lineage>
        <taxon>Bacteria</taxon>
        <taxon>Bacillati</taxon>
        <taxon>Bacillota</taxon>
        <taxon>Bacilli</taxon>
        <taxon>Bacillales</taxon>
        <taxon>Bacillaceae</taxon>
        <taxon>Alkalicoccobacillus</taxon>
    </lineage>
</organism>
<keyword evidence="6" id="KW-0326">Glycosidase</keyword>
<dbReference type="InterPro" id="IPR018060">
    <property type="entry name" value="HTH_AraC"/>
</dbReference>
<dbReference type="RefSeq" id="WP_251611227.1">
    <property type="nucleotide sequence ID" value="NZ_JAMQJY010000004.1"/>
</dbReference>
<dbReference type="Pfam" id="PF12833">
    <property type="entry name" value="HTH_18"/>
    <property type="match status" value="1"/>
</dbReference>
<protein>
    <submittedName>
        <fullName evidence="8">Helix-turn-helix domain-containing protein</fullName>
    </submittedName>
</protein>
<keyword evidence="5" id="KW-0804">Transcription</keyword>
<evidence type="ECO:0000256" key="1">
    <source>
        <dbReference type="ARBA" id="ARBA00008875"/>
    </source>
</evidence>
<name>A0ABT0XNF7_9BACI</name>
<dbReference type="PRINTS" id="PR00032">
    <property type="entry name" value="HTHARAC"/>
</dbReference>
<dbReference type="Proteomes" id="UP001203665">
    <property type="component" value="Unassembled WGS sequence"/>
</dbReference>
<evidence type="ECO:0000259" key="7">
    <source>
        <dbReference type="PROSITE" id="PS01124"/>
    </source>
</evidence>
<accession>A0ABT0XNF7</accession>
<feature type="domain" description="HTH araC/xylS-type" evidence="7">
    <location>
        <begin position="168"/>
        <end position="266"/>
    </location>
</feature>
<keyword evidence="2" id="KW-0378">Hydrolase</keyword>
<evidence type="ECO:0000256" key="3">
    <source>
        <dbReference type="ARBA" id="ARBA00023015"/>
    </source>
</evidence>
<dbReference type="Gene3D" id="3.20.20.80">
    <property type="entry name" value="Glycosidases"/>
    <property type="match status" value="1"/>
</dbReference>
<evidence type="ECO:0000256" key="2">
    <source>
        <dbReference type="ARBA" id="ARBA00022801"/>
    </source>
</evidence>
<dbReference type="InterPro" id="IPR013096">
    <property type="entry name" value="Cupin_2"/>
</dbReference>
<dbReference type="InterPro" id="IPR020449">
    <property type="entry name" value="Tscrpt_reg_AraC-type_HTH"/>
</dbReference>
<dbReference type="Gene3D" id="2.60.40.1500">
    <property type="entry name" value="Glycosyl hydrolase domain, family 39"/>
    <property type="match status" value="1"/>
</dbReference>
<dbReference type="InterPro" id="IPR017853">
    <property type="entry name" value="GH"/>
</dbReference>
<evidence type="ECO:0000256" key="5">
    <source>
        <dbReference type="ARBA" id="ARBA00023163"/>
    </source>
</evidence>